<proteinExistence type="predicted"/>
<accession>A0AAV4KSA0</accession>
<dbReference type="AlphaFoldDB" id="A0AAV4KSA0"/>
<protein>
    <submittedName>
        <fullName evidence="2">Uncharacterized protein</fullName>
    </submittedName>
</protein>
<name>A0AAV4KSA0_9ACTN</name>
<dbReference type="Proteomes" id="UP000642014">
    <property type="component" value="Unassembled WGS sequence"/>
</dbReference>
<sequence>MVLLSDMSLLGTAAGKERGAPMGKNATHPEGHSRAPGDRGTWEDRCCFERATKE</sequence>
<feature type="region of interest" description="Disordered" evidence="1">
    <location>
        <begin position="1"/>
        <end position="43"/>
    </location>
</feature>
<gene>
    <name evidence="2" type="ORF">GCM10010497_44670</name>
</gene>
<reference evidence="2 3" key="1">
    <citation type="journal article" date="2014" name="Int. J. Syst. Evol. Microbiol.">
        <title>Complete genome sequence of Corynebacterium casei LMG S-19264T (=DSM 44701T), isolated from a smear-ripened cheese.</title>
        <authorList>
            <consortium name="US DOE Joint Genome Institute (JGI-PGF)"/>
            <person name="Walter F."/>
            <person name="Albersmeier A."/>
            <person name="Kalinowski J."/>
            <person name="Ruckert C."/>
        </authorList>
    </citation>
    <scope>NUCLEOTIDE SEQUENCE [LARGE SCALE GENOMIC DNA]</scope>
    <source>
        <strain evidence="2 3">JCM 4205</strain>
    </source>
</reference>
<evidence type="ECO:0000313" key="3">
    <source>
        <dbReference type="Proteomes" id="UP000642014"/>
    </source>
</evidence>
<organism evidence="2 3">
    <name type="scientific">Streptomyces cinereoruber</name>
    <dbReference type="NCBI Taxonomy" id="67260"/>
    <lineage>
        <taxon>Bacteria</taxon>
        <taxon>Bacillati</taxon>
        <taxon>Actinomycetota</taxon>
        <taxon>Actinomycetes</taxon>
        <taxon>Kitasatosporales</taxon>
        <taxon>Streptomycetaceae</taxon>
        <taxon>Streptomyces</taxon>
    </lineage>
</organism>
<dbReference type="EMBL" id="BMSJ01000008">
    <property type="protein sequence ID" value="GGR36776.1"/>
    <property type="molecule type" value="Genomic_DNA"/>
</dbReference>
<comment type="caution">
    <text evidence="2">The sequence shown here is derived from an EMBL/GenBank/DDBJ whole genome shotgun (WGS) entry which is preliminary data.</text>
</comment>
<evidence type="ECO:0000313" key="2">
    <source>
        <dbReference type="EMBL" id="GGR36776.1"/>
    </source>
</evidence>
<evidence type="ECO:0000256" key="1">
    <source>
        <dbReference type="SAM" id="MobiDB-lite"/>
    </source>
</evidence>
<feature type="compositionally biased region" description="Basic and acidic residues" evidence="1">
    <location>
        <begin position="27"/>
        <end position="43"/>
    </location>
</feature>